<name>A0A4Z1H115_9HELO</name>
<accession>A0A4Z1H115</accession>
<reference evidence="1 2" key="1">
    <citation type="submission" date="2017-12" db="EMBL/GenBank/DDBJ databases">
        <title>Comparative genomics of Botrytis spp.</title>
        <authorList>
            <person name="Valero-Jimenez C.A."/>
            <person name="Tapia P."/>
            <person name="Veloso J."/>
            <person name="Silva-Moreno E."/>
            <person name="Staats M."/>
            <person name="Valdes J.H."/>
            <person name="Van Kan J.A.L."/>
        </authorList>
    </citation>
    <scope>NUCLEOTIDE SEQUENCE [LARGE SCALE GENOMIC DNA]</scope>
    <source>
        <strain evidence="1 2">Bh0001</strain>
    </source>
</reference>
<organism evidence="1 2">
    <name type="scientific">Botrytis hyacinthi</name>
    <dbReference type="NCBI Taxonomy" id="278943"/>
    <lineage>
        <taxon>Eukaryota</taxon>
        <taxon>Fungi</taxon>
        <taxon>Dikarya</taxon>
        <taxon>Ascomycota</taxon>
        <taxon>Pezizomycotina</taxon>
        <taxon>Leotiomycetes</taxon>
        <taxon>Helotiales</taxon>
        <taxon>Sclerotiniaceae</taxon>
        <taxon>Botrytis</taxon>
    </lineage>
</organism>
<proteinExistence type="predicted"/>
<evidence type="ECO:0000313" key="2">
    <source>
        <dbReference type="Proteomes" id="UP000297814"/>
    </source>
</evidence>
<dbReference type="EMBL" id="PQXK01000015">
    <property type="protein sequence ID" value="TGO41879.1"/>
    <property type="molecule type" value="Genomic_DNA"/>
</dbReference>
<dbReference type="Proteomes" id="UP000297814">
    <property type="component" value="Unassembled WGS sequence"/>
</dbReference>
<gene>
    <name evidence="1" type="ORF">BHYA_0015g00420</name>
</gene>
<sequence>MTVTNPVPVSGAIQPPTTTLRSTSTSLLTVVAVPIPTDTDNSVAELSTTMPLVPRRWRSLDSTTGNIDSGRNVEKDKVENIDFLRQGVYYVE</sequence>
<evidence type="ECO:0000313" key="1">
    <source>
        <dbReference type="EMBL" id="TGO41879.1"/>
    </source>
</evidence>
<dbReference type="AlphaFoldDB" id="A0A4Z1H115"/>
<protein>
    <submittedName>
        <fullName evidence="1">Uncharacterized protein</fullName>
    </submittedName>
</protein>
<keyword evidence="2" id="KW-1185">Reference proteome</keyword>
<comment type="caution">
    <text evidence="1">The sequence shown here is derived from an EMBL/GenBank/DDBJ whole genome shotgun (WGS) entry which is preliminary data.</text>
</comment>